<feature type="domain" description="DUF3835" evidence="3">
    <location>
        <begin position="431"/>
        <end position="443"/>
    </location>
</feature>
<feature type="region of interest" description="Disordered" evidence="2">
    <location>
        <begin position="288"/>
        <end position="313"/>
    </location>
</feature>
<feature type="region of interest" description="Disordered" evidence="2">
    <location>
        <begin position="553"/>
        <end position="584"/>
    </location>
</feature>
<sequence length="584" mass="64646">MTQRIRDSFLDLERHRQLLEENISKLQASLRHWQTWEAEYEGLKEEILGARERPDRKQLVALAREYEGELVNSKEIEEILGSETRDAKQVVNLLDRRMDYVEQNVKTVKKQLEAAENKLAAASIISTPEVRNEDGLPLTEIMEELDEEGNVISSSTSTAGSAKPQLLEVLKKVGVELPATSTISDNIPLASDALPLVESSSRSQTKPAKQAKSVLFAEDTKPGPEPEKSRTAKRLEDIMNMAKQSEVNPSEPPVIPTDETPEDAALRREMLQYGMSEVGAVVAELNLEDGSDWEDEDYTDDTDDEDAYGRSTGKVVDDELRQRMIELEERLGVRMMENVGKKASDIDVVREGIGRVTINRQENGIDNAEKDGNDSPAKADIPASKKSVRFSEELDISPNPVPAPSPISIEHKIAPVGDIIERSAPVQPSPEPQKRQSRFKSARATPGAVVNGPLSTSTTRQTGPSLPLFPAKSSTPKAFSHSIPFSPAFDNPQTVPSGPEGKTLAPQVVERDVPLDTPVTEPDDLDSQLLQQEVATEYHRIRNRMIQRQGGFMKEEESEIVPLTEEEGGPRKMSRFKAARLATP</sequence>
<gene>
    <name evidence="4" type="ORF">D0Z07_8653</name>
</gene>
<feature type="region of interest" description="Disordered" evidence="2">
    <location>
        <begin position="359"/>
        <end position="505"/>
    </location>
</feature>
<feature type="compositionally biased region" description="Acidic residues" evidence="2">
    <location>
        <begin position="288"/>
        <end position="306"/>
    </location>
</feature>
<feature type="domain" description="DUF3835" evidence="3">
    <location>
        <begin position="504"/>
        <end position="581"/>
    </location>
</feature>
<feature type="compositionally biased region" description="Polar residues" evidence="2">
    <location>
        <begin position="198"/>
        <end position="207"/>
    </location>
</feature>
<dbReference type="PANTHER" id="PTHR15111">
    <property type="entry name" value="RNA POLYMERASE II SUBUNIT 5-MEDIATING PROTEIN NNX3"/>
    <property type="match status" value="1"/>
</dbReference>
<evidence type="ECO:0000313" key="5">
    <source>
        <dbReference type="Proteomes" id="UP000785200"/>
    </source>
</evidence>
<dbReference type="GO" id="GO:0003714">
    <property type="term" value="F:transcription corepressor activity"/>
    <property type="evidence" value="ECO:0007669"/>
    <property type="project" value="TreeGrafter"/>
</dbReference>
<organism evidence="4 5">
    <name type="scientific">Hyphodiscus hymeniophilus</name>
    <dbReference type="NCBI Taxonomy" id="353542"/>
    <lineage>
        <taxon>Eukaryota</taxon>
        <taxon>Fungi</taxon>
        <taxon>Dikarya</taxon>
        <taxon>Ascomycota</taxon>
        <taxon>Pezizomycotina</taxon>
        <taxon>Leotiomycetes</taxon>
        <taxon>Helotiales</taxon>
        <taxon>Hyphodiscaceae</taxon>
        <taxon>Hyphodiscus</taxon>
    </lineage>
</organism>
<feature type="compositionally biased region" description="Polar residues" evidence="2">
    <location>
        <begin position="453"/>
        <end position="464"/>
    </location>
</feature>
<dbReference type="PANTHER" id="PTHR15111:SF0">
    <property type="entry name" value="UNCONVENTIONAL PREFOLDIN RPB5 INTERACTOR 1"/>
    <property type="match status" value="1"/>
</dbReference>
<dbReference type="Proteomes" id="UP000785200">
    <property type="component" value="Unassembled WGS sequence"/>
</dbReference>
<feature type="region of interest" description="Disordered" evidence="2">
    <location>
        <begin position="197"/>
        <end position="232"/>
    </location>
</feature>
<keyword evidence="5" id="KW-1185">Reference proteome</keyword>
<evidence type="ECO:0000256" key="1">
    <source>
        <dbReference type="SAM" id="Coils"/>
    </source>
</evidence>
<dbReference type="InterPro" id="IPR024325">
    <property type="entry name" value="DUF3835"/>
</dbReference>
<comment type="caution">
    <text evidence="4">The sequence shown here is derived from an EMBL/GenBank/DDBJ whole genome shotgun (WGS) entry which is preliminary data.</text>
</comment>
<name>A0A9P6VCF3_9HELO</name>
<feature type="compositionally biased region" description="Basic and acidic residues" evidence="2">
    <location>
        <begin position="218"/>
        <end position="232"/>
    </location>
</feature>
<reference evidence="4" key="1">
    <citation type="submission" date="2019-07" db="EMBL/GenBank/DDBJ databases">
        <title>Hyphodiscus hymeniophilus genome sequencing and assembly.</title>
        <authorList>
            <person name="Kramer G."/>
            <person name="Nodwell J."/>
        </authorList>
    </citation>
    <scope>NUCLEOTIDE SEQUENCE</scope>
    <source>
        <strain evidence="4">ATCC 34498</strain>
    </source>
</reference>
<evidence type="ECO:0000259" key="3">
    <source>
        <dbReference type="Pfam" id="PF12927"/>
    </source>
</evidence>
<dbReference type="GO" id="GO:0003682">
    <property type="term" value="F:chromatin binding"/>
    <property type="evidence" value="ECO:0007669"/>
    <property type="project" value="TreeGrafter"/>
</dbReference>
<dbReference type="SUPFAM" id="SSF46579">
    <property type="entry name" value="Prefoldin"/>
    <property type="match status" value="1"/>
</dbReference>
<dbReference type="EMBL" id="VNKQ01000018">
    <property type="protein sequence ID" value="KAG0645587.1"/>
    <property type="molecule type" value="Genomic_DNA"/>
</dbReference>
<evidence type="ECO:0000313" key="4">
    <source>
        <dbReference type="EMBL" id="KAG0645587.1"/>
    </source>
</evidence>
<proteinExistence type="predicted"/>
<dbReference type="Pfam" id="PF12927">
    <property type="entry name" value="DUF3835"/>
    <property type="match status" value="2"/>
</dbReference>
<dbReference type="InterPro" id="IPR052255">
    <property type="entry name" value="RNA_pol_II_subunit5-mediator"/>
</dbReference>
<dbReference type="AlphaFoldDB" id="A0A9P6VCF3"/>
<accession>A0A9P6VCF3</accession>
<dbReference type="Pfam" id="PF13758">
    <property type="entry name" value="Prefoldin_3"/>
    <property type="match status" value="1"/>
</dbReference>
<dbReference type="GO" id="GO:0000122">
    <property type="term" value="P:negative regulation of transcription by RNA polymerase II"/>
    <property type="evidence" value="ECO:0007669"/>
    <property type="project" value="TreeGrafter"/>
</dbReference>
<dbReference type="OrthoDB" id="21413at2759"/>
<keyword evidence="1" id="KW-0175">Coiled coil</keyword>
<evidence type="ECO:0000256" key="2">
    <source>
        <dbReference type="SAM" id="MobiDB-lite"/>
    </source>
</evidence>
<protein>
    <recommendedName>
        <fullName evidence="3">DUF3835 domain-containing protein</fullName>
    </recommendedName>
</protein>
<feature type="compositionally biased region" description="Acidic residues" evidence="2">
    <location>
        <begin position="556"/>
        <end position="567"/>
    </location>
</feature>
<dbReference type="InterPro" id="IPR039553">
    <property type="entry name" value="Prefoldin-like"/>
</dbReference>
<feature type="coiled-coil region" evidence="1">
    <location>
        <begin position="98"/>
        <end position="125"/>
    </location>
</feature>
<dbReference type="GO" id="GO:0019212">
    <property type="term" value="F:phosphatase inhibitor activity"/>
    <property type="evidence" value="ECO:0007669"/>
    <property type="project" value="TreeGrafter"/>
</dbReference>